<organism evidence="1 4">
    <name type="scientific">Labilibaculum euxinus</name>
    <dbReference type="NCBI Taxonomy" id="2686357"/>
    <lineage>
        <taxon>Bacteria</taxon>
        <taxon>Pseudomonadati</taxon>
        <taxon>Bacteroidota</taxon>
        <taxon>Bacteroidia</taxon>
        <taxon>Marinilabiliales</taxon>
        <taxon>Marinifilaceae</taxon>
        <taxon>Labilibaculum</taxon>
    </lineage>
</organism>
<reference evidence="1 4" key="2">
    <citation type="submission" date="2019-12" db="EMBL/GenBank/DDBJ databases">
        <title>Draft genome sequence of Labilibaculum sp. strain 44 isolated from deep waters of Black Sea.</title>
        <authorList>
            <person name="Yadav S."/>
            <person name="Villanueva L."/>
        </authorList>
    </citation>
    <scope>NUCLEOTIDE SEQUENCE [LARGE SCALE GENOMIC DNA]</scope>
    <source>
        <strain evidence="1 4">44</strain>
    </source>
</reference>
<dbReference type="Proteomes" id="UP000462449">
    <property type="component" value="Unassembled WGS sequence"/>
</dbReference>
<proteinExistence type="predicted"/>
<reference evidence="2 3" key="1">
    <citation type="submission" date="2019-11" db="EMBL/GenBank/DDBJ databases">
        <title>Draft genome sequence of Labilibaculum sp. strain SYP isolated from Black Sea.</title>
        <authorList>
            <person name="Yadav S."/>
            <person name="Villanueva L."/>
        </authorList>
    </citation>
    <scope>NUCLEOTIDE SEQUENCE [LARGE SCALE GENOMIC DNA]</scope>
    <source>
        <strain evidence="2 3">44</strain>
    </source>
</reference>
<dbReference type="AlphaFoldDB" id="A0A7M4DAF0"/>
<dbReference type="InterPro" id="IPR026350">
    <property type="entry name" value="GxxExxY"/>
</dbReference>
<dbReference type="EMBL" id="QTZN02000055">
    <property type="protein sequence ID" value="MVB08834.1"/>
    <property type="molecule type" value="Genomic_DNA"/>
</dbReference>
<name>A0A7M4DAF0_9BACT</name>
<evidence type="ECO:0000313" key="4">
    <source>
        <dbReference type="Proteomes" id="UP000462449"/>
    </source>
</evidence>
<dbReference type="RefSeq" id="WP_156197015.1">
    <property type="nucleotide sequence ID" value="NZ_QTZN02000055.1"/>
</dbReference>
<keyword evidence="3" id="KW-1185">Reference proteome</keyword>
<dbReference type="EMBL" id="WOTW01000055">
    <property type="protein sequence ID" value="MUP39629.1"/>
    <property type="molecule type" value="Genomic_DNA"/>
</dbReference>
<sequence length="129" mass="14970">MSNLLHEEKTYSIIGVCMAVHGKLGSGFLESVYSEALMKELTKRNIPFEREKKLELYYDGEKLNKYFKADFVCFDSIIVEIKSKIRIIKVDEQQIINYLKATNCEVGLLVNFGESSLKYKRFVNTINKK</sequence>
<evidence type="ECO:0000313" key="1">
    <source>
        <dbReference type="EMBL" id="MUP39629.1"/>
    </source>
</evidence>
<dbReference type="Pfam" id="PF13366">
    <property type="entry name" value="PDDEXK_3"/>
    <property type="match status" value="1"/>
</dbReference>
<gene>
    <name evidence="2" type="ORF">DWB62_017585</name>
    <name evidence="1" type="ORF">GNY23_17585</name>
</gene>
<accession>A0A7M4DAF0</accession>
<comment type="caution">
    <text evidence="1">The sequence shown here is derived from an EMBL/GenBank/DDBJ whole genome shotgun (WGS) entry which is preliminary data.</text>
</comment>
<dbReference type="Proteomes" id="UP000285951">
    <property type="component" value="Unassembled WGS sequence"/>
</dbReference>
<dbReference type="NCBIfam" id="TIGR04256">
    <property type="entry name" value="GxxExxY"/>
    <property type="match status" value="1"/>
</dbReference>
<evidence type="ECO:0000313" key="2">
    <source>
        <dbReference type="EMBL" id="MVB08834.1"/>
    </source>
</evidence>
<evidence type="ECO:0000313" key="3">
    <source>
        <dbReference type="Proteomes" id="UP000285951"/>
    </source>
</evidence>
<dbReference type="OrthoDB" id="9806869at2"/>
<protein>
    <submittedName>
        <fullName evidence="1">GxxExxY protein</fullName>
    </submittedName>
</protein>